<dbReference type="GO" id="GO:0008080">
    <property type="term" value="F:N-acetyltransferase activity"/>
    <property type="evidence" value="ECO:0007669"/>
    <property type="project" value="InterPro"/>
</dbReference>
<dbReference type="PANTHER" id="PTHR43617:SF20">
    <property type="entry name" value="N-ALPHA-ACETYLTRANSFERASE RIMI"/>
    <property type="match status" value="1"/>
</dbReference>
<feature type="domain" description="N-acetyltransferase" evidence="1">
    <location>
        <begin position="39"/>
        <end position="187"/>
    </location>
</feature>
<keyword evidence="2" id="KW-0808">Transferase</keyword>
<dbReference type="CDD" id="cd04301">
    <property type="entry name" value="NAT_SF"/>
    <property type="match status" value="1"/>
</dbReference>
<dbReference type="Gene3D" id="3.40.630.30">
    <property type="match status" value="1"/>
</dbReference>
<dbReference type="AlphaFoldDB" id="A0A3Q8C8Y4"/>
<dbReference type="InterPro" id="IPR050276">
    <property type="entry name" value="MshD_Acetyltransferase"/>
</dbReference>
<dbReference type="InterPro" id="IPR006464">
    <property type="entry name" value="AcTrfase_RimI/Ard1"/>
</dbReference>
<dbReference type="InterPro" id="IPR000182">
    <property type="entry name" value="GNAT_dom"/>
</dbReference>
<evidence type="ECO:0000313" key="3">
    <source>
        <dbReference type="Proteomes" id="UP000314960"/>
    </source>
</evidence>
<dbReference type="Pfam" id="PF00583">
    <property type="entry name" value="Acetyltransf_1"/>
    <property type="match status" value="1"/>
</dbReference>
<gene>
    <name evidence="2" type="ORF">BSQ49_02960</name>
</gene>
<sequence>MKHLLRKFNKILDYCFNYFEDTSLTFDNKRVVIHDNEYLLCRAVVPDVAEMLHLQKMVYTDDNSWDAKVFESELRNEKSKLYLIMRQNDQLVAFIGASFNQKSRDVHISNVAVHPDFQSRGLGQFLIETMINCATFNEYVSLSLETRLSNVRAQKLYSTIGFKNIGLKKSYYQSNHEDAVDMRLSIKNEKETVNE</sequence>
<dbReference type="RefSeq" id="WP_141052854.1">
    <property type="nucleotide sequence ID" value="NZ_CP018176.1"/>
</dbReference>
<dbReference type="InterPro" id="IPR016181">
    <property type="entry name" value="Acyl_CoA_acyltransferase"/>
</dbReference>
<dbReference type="SUPFAM" id="SSF55729">
    <property type="entry name" value="Acyl-CoA N-acyltransferases (Nat)"/>
    <property type="match status" value="1"/>
</dbReference>
<protein>
    <submittedName>
        <fullName evidence="2">Ribosomal-protein-alanine N-acetyltransferase</fullName>
    </submittedName>
</protein>
<name>A0A3Q8C8Y4_9LACO</name>
<evidence type="ECO:0000313" key="2">
    <source>
        <dbReference type="EMBL" id="AUJ29249.1"/>
    </source>
</evidence>
<dbReference type="Proteomes" id="UP000314960">
    <property type="component" value="Chromosome"/>
</dbReference>
<dbReference type="PANTHER" id="PTHR43617">
    <property type="entry name" value="L-AMINO ACID N-ACETYLTRANSFERASE"/>
    <property type="match status" value="1"/>
</dbReference>
<dbReference type="PROSITE" id="PS51186">
    <property type="entry name" value="GNAT"/>
    <property type="match status" value="1"/>
</dbReference>
<proteinExistence type="predicted"/>
<dbReference type="EMBL" id="CP018176">
    <property type="protein sequence ID" value="AUJ29249.1"/>
    <property type="molecule type" value="Genomic_DNA"/>
</dbReference>
<evidence type="ECO:0000259" key="1">
    <source>
        <dbReference type="PROSITE" id="PS51186"/>
    </source>
</evidence>
<reference evidence="2 3" key="1">
    <citation type="submission" date="2016-11" db="EMBL/GenBank/DDBJ databases">
        <title>Interaction between Lactobacillus species and yeast in water kefir.</title>
        <authorList>
            <person name="Behr J."/>
            <person name="Xu D."/>
            <person name="Vogel R.F."/>
        </authorList>
    </citation>
    <scope>NUCLEOTIDE SEQUENCE [LARGE SCALE GENOMIC DNA]</scope>
    <source>
        <strain evidence="2 3">TMW 1.1822</strain>
    </source>
</reference>
<dbReference type="NCBIfam" id="TIGR01575">
    <property type="entry name" value="rimI"/>
    <property type="match status" value="1"/>
</dbReference>
<accession>A0A3Q8C8Y4</accession>
<dbReference type="KEGG" id="lhw:BSQ49_02960"/>
<organism evidence="2 3">
    <name type="scientific">Liquorilactobacillus hordei</name>
    <dbReference type="NCBI Taxonomy" id="468911"/>
    <lineage>
        <taxon>Bacteria</taxon>
        <taxon>Bacillati</taxon>
        <taxon>Bacillota</taxon>
        <taxon>Bacilli</taxon>
        <taxon>Lactobacillales</taxon>
        <taxon>Lactobacillaceae</taxon>
        <taxon>Liquorilactobacillus</taxon>
    </lineage>
</organism>